<name>A0A3A8I8A3_9BACT</name>
<dbReference type="GO" id="GO:0016787">
    <property type="term" value="F:hydrolase activity"/>
    <property type="evidence" value="ECO:0007669"/>
    <property type="project" value="UniProtKB-KW"/>
</dbReference>
<dbReference type="AlphaFoldDB" id="A0A3A8I8A3"/>
<evidence type="ECO:0000259" key="2">
    <source>
        <dbReference type="PROSITE" id="PS51462"/>
    </source>
</evidence>
<feature type="domain" description="Nudix hydrolase" evidence="2">
    <location>
        <begin position="27"/>
        <end position="156"/>
    </location>
</feature>
<dbReference type="InterPro" id="IPR020084">
    <property type="entry name" value="NUDIX_hydrolase_CS"/>
</dbReference>
<evidence type="ECO:0000313" key="3">
    <source>
        <dbReference type="EMBL" id="RKG79405.1"/>
    </source>
</evidence>
<dbReference type="Pfam" id="PF00293">
    <property type="entry name" value="NUDIX"/>
    <property type="match status" value="1"/>
</dbReference>
<evidence type="ECO:0000313" key="4">
    <source>
        <dbReference type="Proteomes" id="UP000268094"/>
    </source>
</evidence>
<sequence>MELIDVIDLSGRVIATAPRERIYREKLPHRIVHVMLERAGTVFLQRRSQHVTYLPGYLCTSAGGHVDAGEAPLDAALRELEEELGVPGPLEAVAEFVFDDGHHRRIFLYRSRSEAPLRFAEREVEGGLFCETARLASLREHPCHPQLWPCLEQLYPEALGAGPPVSGSTKA</sequence>
<organism evidence="3 4">
    <name type="scientific">Corallococcus terminator</name>
    <dbReference type="NCBI Taxonomy" id="2316733"/>
    <lineage>
        <taxon>Bacteria</taxon>
        <taxon>Pseudomonadati</taxon>
        <taxon>Myxococcota</taxon>
        <taxon>Myxococcia</taxon>
        <taxon>Myxococcales</taxon>
        <taxon>Cystobacterineae</taxon>
        <taxon>Myxococcaceae</taxon>
        <taxon>Corallococcus</taxon>
    </lineage>
</organism>
<gene>
    <name evidence="3" type="ORF">D7V88_28765</name>
</gene>
<dbReference type="Proteomes" id="UP000268094">
    <property type="component" value="Unassembled WGS sequence"/>
</dbReference>
<dbReference type="InterPro" id="IPR000086">
    <property type="entry name" value="NUDIX_hydrolase_dom"/>
</dbReference>
<proteinExistence type="predicted"/>
<comment type="caution">
    <text evidence="3">The sequence shown here is derived from an EMBL/GenBank/DDBJ whole genome shotgun (WGS) entry which is preliminary data.</text>
</comment>
<dbReference type="InterPro" id="IPR015797">
    <property type="entry name" value="NUDIX_hydrolase-like_dom_sf"/>
</dbReference>
<dbReference type="PROSITE" id="PS51462">
    <property type="entry name" value="NUDIX"/>
    <property type="match status" value="1"/>
</dbReference>
<dbReference type="SUPFAM" id="SSF55811">
    <property type="entry name" value="Nudix"/>
    <property type="match status" value="1"/>
</dbReference>
<dbReference type="Gene3D" id="3.90.79.10">
    <property type="entry name" value="Nucleoside Triphosphate Pyrophosphohydrolase"/>
    <property type="match status" value="1"/>
</dbReference>
<dbReference type="EMBL" id="RAVZ01000245">
    <property type="protein sequence ID" value="RKG79405.1"/>
    <property type="molecule type" value="Genomic_DNA"/>
</dbReference>
<protein>
    <submittedName>
        <fullName evidence="3">NUDIX domain-containing protein</fullName>
    </submittedName>
</protein>
<reference evidence="4" key="1">
    <citation type="submission" date="2018-09" db="EMBL/GenBank/DDBJ databases">
        <authorList>
            <person name="Livingstone P.G."/>
            <person name="Whitworth D.E."/>
        </authorList>
    </citation>
    <scope>NUCLEOTIDE SEQUENCE [LARGE SCALE GENOMIC DNA]</scope>
    <source>
        <strain evidence="4">CA054A</strain>
    </source>
</reference>
<accession>A0A3A8I8A3</accession>
<evidence type="ECO:0000256" key="1">
    <source>
        <dbReference type="ARBA" id="ARBA00022801"/>
    </source>
</evidence>
<dbReference type="OrthoDB" id="9804563at2"/>
<keyword evidence="4" id="KW-1185">Reference proteome</keyword>
<dbReference type="CDD" id="cd04692">
    <property type="entry name" value="NUDIX_Hydrolase"/>
    <property type="match status" value="1"/>
</dbReference>
<dbReference type="PROSITE" id="PS00893">
    <property type="entry name" value="NUDIX_BOX"/>
    <property type="match status" value="1"/>
</dbReference>
<keyword evidence="1" id="KW-0378">Hydrolase</keyword>